<dbReference type="InterPro" id="IPR028601">
    <property type="entry name" value="NUBP1/Nbp35"/>
</dbReference>
<name>A0AAV9IEQ5_9RHOD</name>
<evidence type="ECO:0000256" key="8">
    <source>
        <dbReference type="HAMAP-Rule" id="MF_03038"/>
    </source>
</evidence>
<dbReference type="EMBL" id="JANCYU010000034">
    <property type="protein sequence ID" value="KAK4525858.1"/>
    <property type="molecule type" value="Genomic_DNA"/>
</dbReference>
<dbReference type="Gene3D" id="3.40.50.300">
    <property type="entry name" value="P-loop containing nucleotide triphosphate hydrolases"/>
    <property type="match status" value="1"/>
</dbReference>
<comment type="subcellular location">
    <subcellularLocation>
        <location evidence="8">Cytoplasm</location>
    </subcellularLocation>
</comment>
<organism evidence="10 11">
    <name type="scientific">Galdieria yellowstonensis</name>
    <dbReference type="NCBI Taxonomy" id="3028027"/>
    <lineage>
        <taxon>Eukaryota</taxon>
        <taxon>Rhodophyta</taxon>
        <taxon>Bangiophyceae</taxon>
        <taxon>Galdieriales</taxon>
        <taxon>Galdieriaceae</taxon>
        <taxon>Galdieria</taxon>
    </lineage>
</organism>
<evidence type="ECO:0000256" key="3">
    <source>
        <dbReference type="ARBA" id="ARBA00022723"/>
    </source>
</evidence>
<keyword evidence="2 8" id="KW-0963">Cytoplasm</keyword>
<comment type="cofactor">
    <cofactor evidence="8">
        <name>[4Fe-4S] cluster</name>
        <dbReference type="ChEBI" id="CHEBI:49883"/>
    </cofactor>
    <text evidence="8">Binds 4 [4Fe-4S] clusters per heterotetramer. Contains two stable clusters in the N-termini of NUBP1 and two labile, bridging clusters between subunits of the NUBP1-NUBP2 heterotetramer.</text>
</comment>
<dbReference type="FunFam" id="3.40.50.300:FF:001119">
    <property type="entry name" value="Iron-sulfur cluster carrier protein"/>
    <property type="match status" value="1"/>
</dbReference>
<dbReference type="SUPFAM" id="SSF52540">
    <property type="entry name" value="P-loop containing nucleoside triphosphate hydrolases"/>
    <property type="match status" value="1"/>
</dbReference>
<dbReference type="HAMAP" id="MF_03038">
    <property type="entry name" value="NUBP1"/>
    <property type="match status" value="1"/>
</dbReference>
<dbReference type="GO" id="GO:0051539">
    <property type="term" value="F:4 iron, 4 sulfur cluster binding"/>
    <property type="evidence" value="ECO:0007669"/>
    <property type="project" value="UniProtKB-UniRule"/>
</dbReference>
<dbReference type="GO" id="GO:0005524">
    <property type="term" value="F:ATP binding"/>
    <property type="evidence" value="ECO:0007669"/>
    <property type="project" value="UniProtKB-KW"/>
</dbReference>
<dbReference type="InterPro" id="IPR027417">
    <property type="entry name" value="P-loop_NTPase"/>
</dbReference>
<dbReference type="AlphaFoldDB" id="A0AAV9IEQ5"/>
<dbReference type="Proteomes" id="UP001300502">
    <property type="component" value="Unassembled WGS sequence"/>
</dbReference>
<keyword evidence="4 8" id="KW-0547">Nucleotide-binding</keyword>
<proteinExistence type="inferred from homology"/>
<feature type="binding site" evidence="8">
    <location>
        <position position="34"/>
    </location>
    <ligand>
        <name>[4Fe-4S] cluster</name>
        <dbReference type="ChEBI" id="CHEBI:49883"/>
        <label>1</label>
    </ligand>
</feature>
<comment type="function">
    <text evidence="8">Component of the cytosolic iron-sulfur (Fe/S) protein assembly (CIA) machinery. Required for maturation of extramitochondrial Fe-S proteins. The NUBP1-NUBP2 heterotetramer forms a Fe-S scaffold complex, mediating the de novo assembly of an Fe-S cluster and its transfer to target apoproteins.</text>
</comment>
<evidence type="ECO:0000313" key="11">
    <source>
        <dbReference type="Proteomes" id="UP001300502"/>
    </source>
</evidence>
<dbReference type="GO" id="GO:0016226">
    <property type="term" value="P:iron-sulfur cluster assembly"/>
    <property type="evidence" value="ECO:0007669"/>
    <property type="project" value="UniProtKB-UniRule"/>
</dbReference>
<evidence type="ECO:0000256" key="4">
    <source>
        <dbReference type="ARBA" id="ARBA00022741"/>
    </source>
</evidence>
<dbReference type="Pfam" id="PF10609">
    <property type="entry name" value="ParA"/>
    <property type="match status" value="1"/>
</dbReference>
<gene>
    <name evidence="10" type="ORF">GAYE_SCF17G3767</name>
</gene>
<protein>
    <recommendedName>
        <fullName evidence="8">Cytosolic Fe-S cluster assembly factor NUBP1 homolog</fullName>
    </recommendedName>
</protein>
<keyword evidence="1 8" id="KW-0004">4Fe-4S</keyword>
<comment type="subunit">
    <text evidence="8">Heterotetramer of 2 NUBP1 and 2 NUBP2 chains.</text>
</comment>
<evidence type="ECO:0000256" key="2">
    <source>
        <dbReference type="ARBA" id="ARBA00022490"/>
    </source>
</evidence>
<keyword evidence="5 8" id="KW-0067">ATP-binding</keyword>
<dbReference type="GO" id="GO:0140663">
    <property type="term" value="F:ATP-dependent FeS chaperone activity"/>
    <property type="evidence" value="ECO:0007669"/>
    <property type="project" value="InterPro"/>
</dbReference>
<feature type="binding site" evidence="8">
    <location>
        <begin position="71"/>
        <end position="78"/>
    </location>
    <ligand>
        <name>ATP</name>
        <dbReference type="ChEBI" id="CHEBI:30616"/>
    </ligand>
</feature>
<evidence type="ECO:0000313" key="10">
    <source>
        <dbReference type="EMBL" id="KAK4525858.1"/>
    </source>
</evidence>
<evidence type="ECO:0000256" key="1">
    <source>
        <dbReference type="ARBA" id="ARBA00022485"/>
    </source>
</evidence>
<keyword evidence="7 8" id="KW-0411">Iron-sulfur</keyword>
<feature type="binding site" evidence="8">
    <location>
        <position position="17"/>
    </location>
    <ligand>
        <name>[4Fe-4S] cluster</name>
        <dbReference type="ChEBI" id="CHEBI:49883"/>
        <label>1</label>
    </ligand>
</feature>
<dbReference type="PANTHER" id="PTHR23264">
    <property type="entry name" value="NUCLEOTIDE-BINDING PROTEIN NBP35 YEAST -RELATED"/>
    <property type="match status" value="1"/>
</dbReference>
<feature type="binding site" evidence="8">
    <location>
        <position position="40"/>
    </location>
    <ligand>
        <name>[4Fe-4S] cluster</name>
        <dbReference type="ChEBI" id="CHEBI:49883"/>
        <label>1</label>
    </ligand>
</feature>
<dbReference type="PANTHER" id="PTHR23264:SF19">
    <property type="entry name" value="CYTOSOLIC FE-S CLUSTER ASSEMBLY FACTOR NUBP2"/>
    <property type="match status" value="1"/>
</dbReference>
<evidence type="ECO:0000256" key="7">
    <source>
        <dbReference type="ARBA" id="ARBA00023014"/>
    </source>
</evidence>
<comment type="caution">
    <text evidence="10">The sequence shown here is derived from an EMBL/GenBank/DDBJ whole genome shotgun (WGS) entry which is preliminary data.</text>
</comment>
<reference evidence="10 11" key="1">
    <citation type="submission" date="2022-07" db="EMBL/GenBank/DDBJ databases">
        <title>Genome-wide signatures of adaptation to extreme environments.</title>
        <authorList>
            <person name="Cho C.H."/>
            <person name="Yoon H.S."/>
        </authorList>
    </citation>
    <scope>NUCLEOTIDE SEQUENCE [LARGE SCALE GENOMIC DNA]</scope>
    <source>
        <strain evidence="10 11">108.79 E11</strain>
    </source>
</reference>
<sequence>MSTTTTTTHPIDAPANCPGTDSEKAGKAEACEGCPNQSPCASGKGTQLDPDIELIASRLANIKHVILILSGKGGVGKSTFATQLAFALASREYFVGLLDVDICGPSVPYMCGVEGEEVHQSVTGWQPVYVEENLSVMSIAFMLPSREDAVIWRGARKNGIIKQFLKDVDWGDQLDFLIIDSPPGTSDEHITLVQCLKFCHIDGAIIVTTPQEVSLLDVRKEIGFCRQASIPVLGVVENMSGYVCPCCGNCTEIFAPTTGGAQKMCQHYDIPFLGKVPLDSEITLAGEKGVSLFKETKHSSQGLKHLQNIVAYLLQLLKVSNE</sequence>
<keyword evidence="6 8" id="KW-0408">Iron</keyword>
<feature type="binding site" evidence="8">
    <location>
        <position position="244"/>
    </location>
    <ligand>
        <name>[4Fe-4S] cluster</name>
        <dbReference type="ChEBI" id="CHEBI:49883"/>
        <label>2</label>
        <note>ligand shared with heterodimeric partner</note>
    </ligand>
</feature>
<dbReference type="GO" id="GO:0046872">
    <property type="term" value="F:metal ion binding"/>
    <property type="evidence" value="ECO:0007669"/>
    <property type="project" value="UniProtKB-KW"/>
</dbReference>
<dbReference type="GO" id="GO:0005829">
    <property type="term" value="C:cytosol"/>
    <property type="evidence" value="ECO:0007669"/>
    <property type="project" value="TreeGrafter"/>
</dbReference>
<feature type="binding site" evidence="8">
    <location>
        <position position="247"/>
    </location>
    <ligand>
        <name>[4Fe-4S] cluster</name>
        <dbReference type="ChEBI" id="CHEBI:49883"/>
        <label>2</label>
        <note>ligand shared with heterodimeric partner</note>
    </ligand>
</feature>
<evidence type="ECO:0000256" key="5">
    <source>
        <dbReference type="ARBA" id="ARBA00022840"/>
    </source>
</evidence>
<comment type="similarity">
    <text evidence="8">Belongs to the Mrp/NBP35 ATP-binding proteins family. NUBP1/NBP35 subfamily.</text>
</comment>
<dbReference type="CDD" id="cd02037">
    <property type="entry name" value="Mrp_NBP35"/>
    <property type="match status" value="1"/>
</dbReference>
<evidence type="ECO:0000256" key="6">
    <source>
        <dbReference type="ARBA" id="ARBA00023004"/>
    </source>
</evidence>
<dbReference type="InterPro" id="IPR019591">
    <property type="entry name" value="Mrp/NBP35_ATP-bd"/>
</dbReference>
<accession>A0AAV9IEQ5</accession>
<dbReference type="HAMAP" id="MF_02040">
    <property type="entry name" value="Mrp_NBP35"/>
    <property type="match status" value="1"/>
</dbReference>
<keyword evidence="3 8" id="KW-0479">Metal-binding</keyword>
<feature type="binding site" evidence="8">
    <location>
        <position position="31"/>
    </location>
    <ligand>
        <name>[4Fe-4S] cluster</name>
        <dbReference type="ChEBI" id="CHEBI:49883"/>
        <label>1</label>
    </ligand>
</feature>
<feature type="region of interest" description="Disordered" evidence="9">
    <location>
        <begin position="1"/>
        <end position="22"/>
    </location>
</feature>
<keyword evidence="11" id="KW-1185">Reference proteome</keyword>
<dbReference type="InterPro" id="IPR033756">
    <property type="entry name" value="YlxH/NBP35"/>
</dbReference>
<evidence type="ECO:0000256" key="9">
    <source>
        <dbReference type="SAM" id="MobiDB-lite"/>
    </source>
</evidence>